<evidence type="ECO:0000313" key="1">
    <source>
        <dbReference type="EMBL" id="KAL3806669.1"/>
    </source>
</evidence>
<dbReference type="AlphaFoldDB" id="A0ABD3R2X2"/>
<proteinExistence type="predicted"/>
<evidence type="ECO:0000313" key="2">
    <source>
        <dbReference type="Proteomes" id="UP001634393"/>
    </source>
</evidence>
<accession>A0ABD3R2X2</accession>
<keyword evidence="2" id="KW-1185">Reference proteome</keyword>
<dbReference type="EMBL" id="JBJXBP010000734">
    <property type="protein sequence ID" value="KAL3806669.1"/>
    <property type="molecule type" value="Genomic_DNA"/>
</dbReference>
<organism evidence="1 2">
    <name type="scientific">Penstemon smallii</name>
    <dbReference type="NCBI Taxonomy" id="265156"/>
    <lineage>
        <taxon>Eukaryota</taxon>
        <taxon>Viridiplantae</taxon>
        <taxon>Streptophyta</taxon>
        <taxon>Embryophyta</taxon>
        <taxon>Tracheophyta</taxon>
        <taxon>Spermatophyta</taxon>
        <taxon>Magnoliopsida</taxon>
        <taxon>eudicotyledons</taxon>
        <taxon>Gunneridae</taxon>
        <taxon>Pentapetalae</taxon>
        <taxon>asterids</taxon>
        <taxon>lamiids</taxon>
        <taxon>Lamiales</taxon>
        <taxon>Plantaginaceae</taxon>
        <taxon>Cheloneae</taxon>
        <taxon>Penstemon</taxon>
    </lineage>
</organism>
<comment type="caution">
    <text evidence="1">The sequence shown here is derived from an EMBL/GenBank/DDBJ whole genome shotgun (WGS) entry which is preliminary data.</text>
</comment>
<dbReference type="Proteomes" id="UP001634393">
    <property type="component" value="Unassembled WGS sequence"/>
</dbReference>
<gene>
    <name evidence="1" type="ORF">ACJIZ3_000553</name>
</gene>
<sequence>MRKIYSITFIHNCEKISDVYCYCNFLNGLRISSNGIERYILNVPIMVYDLLSYKFLNYEECFFYRSLFQKK</sequence>
<protein>
    <submittedName>
        <fullName evidence="1">Uncharacterized protein</fullName>
    </submittedName>
</protein>
<name>A0ABD3R2X2_9LAMI</name>
<reference evidence="1 2" key="1">
    <citation type="submission" date="2024-12" db="EMBL/GenBank/DDBJ databases">
        <title>The unique morphological basis and parallel evolutionary history of personate flowers in Penstemon.</title>
        <authorList>
            <person name="Depatie T.H."/>
            <person name="Wessinger C.A."/>
        </authorList>
    </citation>
    <scope>NUCLEOTIDE SEQUENCE [LARGE SCALE GENOMIC DNA]</scope>
    <source>
        <strain evidence="1">WTNN_2</strain>
        <tissue evidence="1">Leaf</tissue>
    </source>
</reference>